<dbReference type="GO" id="GO:0005665">
    <property type="term" value="C:RNA polymerase II, core complex"/>
    <property type="evidence" value="ECO:0007669"/>
    <property type="project" value="InterPro"/>
</dbReference>
<comment type="subcellular location">
    <subcellularLocation>
        <location evidence="1">Nucleus</location>
    </subcellularLocation>
</comment>
<evidence type="ECO:0000256" key="1">
    <source>
        <dbReference type="ARBA" id="ARBA00004123"/>
    </source>
</evidence>
<dbReference type="PANTHER" id="PTHR13946">
    <property type="entry name" value="DNA-DIRECTED RNA POLYMERASE I,II,III"/>
    <property type="match status" value="1"/>
</dbReference>
<evidence type="ECO:0000313" key="7">
    <source>
        <dbReference type="EMBL" id="KZF26859.1"/>
    </source>
</evidence>
<dbReference type="InterPro" id="IPR008193">
    <property type="entry name" value="RNA_pol_Rpb11_13-16kDa_CS"/>
</dbReference>
<dbReference type="PROSITE" id="PS01154">
    <property type="entry name" value="RNA_POL_L_13KD"/>
    <property type="match status" value="1"/>
</dbReference>
<dbReference type="CDD" id="cd06926">
    <property type="entry name" value="RNAP_II_RPB11"/>
    <property type="match status" value="1"/>
</dbReference>
<sequence length="122" mass="14066">MNAPDRFELFLLGEGERKVEAKTDTRIPNSTIFTFNKEDHTLGNLLRARLLQSPHVRFAAYKAPHPLIAQFELRVQTDGEVTPKDALVQACRDIVQDLATLSREFTKEWELRKMVSEGQQRE</sequence>
<accession>A0A165K0Q2</accession>
<dbReference type="Gene3D" id="3.30.1360.10">
    <property type="entry name" value="RNA polymerase, RBP11-like subunit"/>
    <property type="match status" value="1"/>
</dbReference>
<dbReference type="OrthoDB" id="10248581at2759"/>
<organism evidence="7 8">
    <name type="scientific">Xylona heveae (strain CBS 132557 / TC161)</name>
    <dbReference type="NCBI Taxonomy" id="1328760"/>
    <lineage>
        <taxon>Eukaryota</taxon>
        <taxon>Fungi</taxon>
        <taxon>Dikarya</taxon>
        <taxon>Ascomycota</taxon>
        <taxon>Pezizomycotina</taxon>
        <taxon>Xylonomycetes</taxon>
        <taxon>Xylonales</taxon>
        <taxon>Xylonaceae</taxon>
        <taxon>Xylona</taxon>
    </lineage>
</organism>
<dbReference type="PANTHER" id="PTHR13946:SF16">
    <property type="entry name" value="DNA-DIRECTED RNA POLYMERASE II SUBUNIT RPB11"/>
    <property type="match status" value="1"/>
</dbReference>
<keyword evidence="2 7" id="KW-0240">DNA-directed RNA polymerase</keyword>
<dbReference type="GeneID" id="28896816"/>
<dbReference type="EMBL" id="KV407454">
    <property type="protein sequence ID" value="KZF26859.1"/>
    <property type="molecule type" value="Genomic_DNA"/>
</dbReference>
<dbReference type="InParanoid" id="A0A165K0Q2"/>
<reference evidence="7 8" key="1">
    <citation type="journal article" date="2016" name="Fungal Biol.">
        <title>The genome of Xylona heveae provides a window into fungal endophytism.</title>
        <authorList>
            <person name="Gazis R."/>
            <person name="Kuo A."/>
            <person name="Riley R."/>
            <person name="LaButti K."/>
            <person name="Lipzen A."/>
            <person name="Lin J."/>
            <person name="Amirebrahimi M."/>
            <person name="Hesse C.N."/>
            <person name="Spatafora J.W."/>
            <person name="Henrissat B."/>
            <person name="Hainaut M."/>
            <person name="Grigoriev I.V."/>
            <person name="Hibbett D.S."/>
        </authorList>
    </citation>
    <scope>NUCLEOTIDE SEQUENCE [LARGE SCALE GENOMIC DNA]</scope>
    <source>
        <strain evidence="7 8">TC161</strain>
    </source>
</reference>
<evidence type="ECO:0000256" key="3">
    <source>
        <dbReference type="ARBA" id="ARBA00023163"/>
    </source>
</evidence>
<dbReference type="GO" id="GO:0003899">
    <property type="term" value="F:DNA-directed RNA polymerase activity"/>
    <property type="evidence" value="ECO:0007669"/>
    <property type="project" value="InterPro"/>
</dbReference>
<proteinExistence type="inferred from homology"/>
<name>A0A165K0Q2_XYLHT</name>
<feature type="domain" description="DNA-directed RNA polymerase RBP11-like dimerisation" evidence="6">
    <location>
        <begin position="32"/>
        <end position="103"/>
    </location>
</feature>
<protein>
    <submittedName>
        <fullName evidence="7">DNA-directed RNA polymerase II</fullName>
    </submittedName>
</protein>
<dbReference type="InterPro" id="IPR009025">
    <property type="entry name" value="RBP11-like_dimer"/>
</dbReference>
<dbReference type="OMA" id="MNAPSRY"/>
<keyword evidence="3" id="KW-0804">Transcription</keyword>
<keyword evidence="8" id="KW-1185">Reference proteome</keyword>
<dbReference type="Proteomes" id="UP000076632">
    <property type="component" value="Unassembled WGS sequence"/>
</dbReference>
<dbReference type="GO" id="GO:0003677">
    <property type="term" value="F:DNA binding"/>
    <property type="evidence" value="ECO:0007669"/>
    <property type="project" value="InterPro"/>
</dbReference>
<dbReference type="AlphaFoldDB" id="A0A165K0Q2"/>
<dbReference type="SUPFAM" id="SSF55257">
    <property type="entry name" value="RBP11-like subunits of RNA polymerase"/>
    <property type="match status" value="1"/>
</dbReference>
<dbReference type="InterPro" id="IPR037685">
    <property type="entry name" value="RBP11"/>
</dbReference>
<evidence type="ECO:0000256" key="4">
    <source>
        <dbReference type="ARBA" id="ARBA00023242"/>
    </source>
</evidence>
<keyword evidence="4" id="KW-0539">Nucleus</keyword>
<evidence type="ECO:0000256" key="2">
    <source>
        <dbReference type="ARBA" id="ARBA00022478"/>
    </source>
</evidence>
<gene>
    <name evidence="7" type="ORF">L228DRAFT_243385</name>
</gene>
<dbReference type="RefSeq" id="XP_018192414.1">
    <property type="nucleotide sequence ID" value="XM_018331679.1"/>
</dbReference>
<evidence type="ECO:0000259" key="6">
    <source>
        <dbReference type="Pfam" id="PF13656"/>
    </source>
</evidence>
<evidence type="ECO:0000256" key="5">
    <source>
        <dbReference type="ARBA" id="ARBA00025751"/>
    </source>
</evidence>
<dbReference type="STRING" id="1328760.A0A165K0Q2"/>
<evidence type="ECO:0000313" key="8">
    <source>
        <dbReference type="Proteomes" id="UP000076632"/>
    </source>
</evidence>
<dbReference type="InterPro" id="IPR036603">
    <property type="entry name" value="RBP11-like"/>
</dbReference>
<dbReference type="GO" id="GO:0046983">
    <property type="term" value="F:protein dimerization activity"/>
    <property type="evidence" value="ECO:0007669"/>
    <property type="project" value="InterPro"/>
</dbReference>
<dbReference type="InterPro" id="IPR022905">
    <property type="entry name" value="Rpo11-like"/>
</dbReference>
<dbReference type="FunFam" id="3.30.1360.10:FF:000003">
    <property type="entry name" value="DNA-directed RNA polymerase II subunit RPB11"/>
    <property type="match status" value="1"/>
</dbReference>
<dbReference type="FunCoup" id="A0A165K0Q2">
    <property type="interactions" value="534"/>
</dbReference>
<dbReference type="GO" id="GO:0006366">
    <property type="term" value="P:transcription by RNA polymerase II"/>
    <property type="evidence" value="ECO:0007669"/>
    <property type="project" value="InterPro"/>
</dbReference>
<dbReference type="HAMAP" id="MF_00261">
    <property type="entry name" value="RNApol_arch_Rpo11"/>
    <property type="match status" value="1"/>
</dbReference>
<comment type="similarity">
    <text evidence="5">Belongs to the archaeal Rpo11/eukaryotic RPB11/RPC19 RNA polymerase subunit family.</text>
</comment>
<dbReference type="Pfam" id="PF13656">
    <property type="entry name" value="RNA_pol_L_2"/>
    <property type="match status" value="1"/>
</dbReference>